<name>A0A1Y3B8X6_EURMA</name>
<reference evidence="1 2" key="1">
    <citation type="submission" date="2017-03" db="EMBL/GenBank/DDBJ databases">
        <title>Genome Survey of Euroglyphus maynei.</title>
        <authorList>
            <person name="Arlian L.G."/>
            <person name="Morgan M.S."/>
            <person name="Rider S.D."/>
        </authorList>
    </citation>
    <scope>NUCLEOTIDE SEQUENCE [LARGE SCALE GENOMIC DNA]</scope>
    <source>
        <strain evidence="1">Arlian Lab</strain>
        <tissue evidence="1">Whole body</tissue>
    </source>
</reference>
<comment type="caution">
    <text evidence="1">The sequence shown here is derived from an EMBL/GenBank/DDBJ whole genome shotgun (WGS) entry which is preliminary data.</text>
</comment>
<dbReference type="AlphaFoldDB" id="A0A1Y3B8X6"/>
<sequence length="22" mass="2586">MKRLNRVKISINLYVVNGLNLQ</sequence>
<organism evidence="1 2">
    <name type="scientific">Euroglyphus maynei</name>
    <name type="common">Mayne's house dust mite</name>
    <dbReference type="NCBI Taxonomy" id="6958"/>
    <lineage>
        <taxon>Eukaryota</taxon>
        <taxon>Metazoa</taxon>
        <taxon>Ecdysozoa</taxon>
        <taxon>Arthropoda</taxon>
        <taxon>Chelicerata</taxon>
        <taxon>Arachnida</taxon>
        <taxon>Acari</taxon>
        <taxon>Acariformes</taxon>
        <taxon>Sarcoptiformes</taxon>
        <taxon>Astigmata</taxon>
        <taxon>Psoroptidia</taxon>
        <taxon>Analgoidea</taxon>
        <taxon>Pyroglyphidae</taxon>
        <taxon>Pyroglyphinae</taxon>
        <taxon>Euroglyphus</taxon>
    </lineage>
</organism>
<keyword evidence="2" id="KW-1185">Reference proteome</keyword>
<dbReference type="Proteomes" id="UP000194236">
    <property type="component" value="Unassembled WGS sequence"/>
</dbReference>
<proteinExistence type="predicted"/>
<accession>A0A1Y3B8X6</accession>
<protein>
    <submittedName>
        <fullName evidence="1">Uncharacterized protein</fullName>
    </submittedName>
</protein>
<evidence type="ECO:0000313" key="1">
    <source>
        <dbReference type="EMBL" id="OTF75705.1"/>
    </source>
</evidence>
<gene>
    <name evidence="1" type="ORF">BLA29_007351</name>
</gene>
<evidence type="ECO:0000313" key="2">
    <source>
        <dbReference type="Proteomes" id="UP000194236"/>
    </source>
</evidence>
<dbReference type="EMBL" id="MUJZ01040717">
    <property type="protein sequence ID" value="OTF75705.1"/>
    <property type="molecule type" value="Genomic_DNA"/>
</dbReference>